<evidence type="ECO:0008006" key="4">
    <source>
        <dbReference type="Google" id="ProtNLM"/>
    </source>
</evidence>
<gene>
    <name evidence="2" type="ORF">IMG5_186960</name>
</gene>
<feature type="transmembrane region" description="Helical" evidence="1">
    <location>
        <begin position="63"/>
        <end position="89"/>
    </location>
</feature>
<dbReference type="GeneID" id="14903979"/>
<reference evidence="2 3" key="1">
    <citation type="submission" date="2011-07" db="EMBL/GenBank/DDBJ databases">
        <authorList>
            <person name="Coyne R."/>
            <person name="Brami D."/>
            <person name="Johnson J."/>
            <person name="Hostetler J."/>
            <person name="Hannick L."/>
            <person name="Clark T."/>
            <person name="Cassidy-Hanley D."/>
            <person name="Inman J."/>
        </authorList>
    </citation>
    <scope>NUCLEOTIDE SEQUENCE [LARGE SCALE GENOMIC DNA]</scope>
    <source>
        <strain evidence="2 3">G5</strain>
    </source>
</reference>
<sequence length="178" mass="20762">MLSFSLQLLKIPLGQLICMLIYYQRFSNSIKLVVFRKFSIKCLKLVNVVFQKWLNSVLKISQAFYLFIQIQFILFSFSIIFPFYYYLYILLSYNVFYILLKTIQLTSFLFNFLYKDSKPSFILSSAFFSSFISFISSSSFMLFSSSIAILRFSQSFVIAFIASTSIQGSNQSNFNDSS</sequence>
<dbReference type="EMBL" id="GL984311">
    <property type="protein sequence ID" value="EGR27907.1"/>
    <property type="molecule type" value="Genomic_DNA"/>
</dbReference>
<keyword evidence="3" id="KW-1185">Reference proteome</keyword>
<evidence type="ECO:0000313" key="2">
    <source>
        <dbReference type="EMBL" id="EGR27907.1"/>
    </source>
</evidence>
<evidence type="ECO:0000256" key="1">
    <source>
        <dbReference type="SAM" id="Phobius"/>
    </source>
</evidence>
<protein>
    <recommendedName>
        <fullName evidence="4">Transmembrane protein</fullName>
    </recommendedName>
</protein>
<accession>G0R3Q2</accession>
<dbReference type="Proteomes" id="UP000008983">
    <property type="component" value="Unassembled WGS sequence"/>
</dbReference>
<keyword evidence="1" id="KW-0472">Membrane</keyword>
<feature type="transmembrane region" description="Helical" evidence="1">
    <location>
        <begin position="121"/>
        <end position="142"/>
    </location>
</feature>
<evidence type="ECO:0000313" key="3">
    <source>
        <dbReference type="Proteomes" id="UP000008983"/>
    </source>
</evidence>
<proteinExistence type="predicted"/>
<dbReference type="InParanoid" id="G0R3Q2"/>
<keyword evidence="1" id="KW-0812">Transmembrane</keyword>
<feature type="transmembrane region" description="Helical" evidence="1">
    <location>
        <begin position="95"/>
        <end position="114"/>
    </location>
</feature>
<organism evidence="2 3">
    <name type="scientific">Ichthyophthirius multifiliis</name>
    <name type="common">White spot disease agent</name>
    <name type="synonym">Ich</name>
    <dbReference type="NCBI Taxonomy" id="5932"/>
    <lineage>
        <taxon>Eukaryota</taxon>
        <taxon>Sar</taxon>
        <taxon>Alveolata</taxon>
        <taxon>Ciliophora</taxon>
        <taxon>Intramacronucleata</taxon>
        <taxon>Oligohymenophorea</taxon>
        <taxon>Hymenostomatida</taxon>
        <taxon>Ophryoglenina</taxon>
        <taxon>Ichthyophthirius</taxon>
    </lineage>
</organism>
<name>G0R3Q2_ICHMU</name>
<dbReference type="AlphaFoldDB" id="G0R3Q2"/>
<dbReference type="RefSeq" id="XP_004027252.1">
    <property type="nucleotide sequence ID" value="XM_004027203.1"/>
</dbReference>
<keyword evidence="1" id="KW-1133">Transmembrane helix</keyword>